<dbReference type="RefSeq" id="WP_069924493.1">
    <property type="nucleotide sequence ID" value="NZ_MEHK01000002.1"/>
</dbReference>
<evidence type="ECO:0000313" key="4">
    <source>
        <dbReference type="Proteomes" id="UP000095705"/>
    </source>
</evidence>
<dbReference type="CDD" id="cd04859">
    <property type="entry name" value="Prim_Pol"/>
    <property type="match status" value="1"/>
</dbReference>
<evidence type="ECO:0000259" key="2">
    <source>
        <dbReference type="SMART" id="SM00943"/>
    </source>
</evidence>
<organism evidence="3 4">
    <name type="scientific">Streptomyces subrutilus</name>
    <dbReference type="NCBI Taxonomy" id="36818"/>
    <lineage>
        <taxon>Bacteria</taxon>
        <taxon>Bacillati</taxon>
        <taxon>Actinomycetota</taxon>
        <taxon>Actinomycetes</taxon>
        <taxon>Kitasatosporales</taxon>
        <taxon>Streptomycetaceae</taxon>
        <taxon>Streptomyces</taxon>
    </lineage>
</organism>
<proteinExistence type="predicted"/>
<keyword evidence="4" id="KW-1185">Reference proteome</keyword>
<name>A0A1E5P063_9ACTN</name>
<dbReference type="OrthoDB" id="3218228at2"/>
<dbReference type="EMBL" id="MEHK01000002">
    <property type="protein sequence ID" value="OEJ22443.1"/>
    <property type="molecule type" value="Genomic_DNA"/>
</dbReference>
<dbReference type="AlphaFoldDB" id="A0A1E5P063"/>
<reference evidence="3 4" key="1">
    <citation type="submission" date="2016-08" db="EMBL/GenBank/DDBJ databases">
        <title>The complete genome of Streptomyces subrutilus 10-1-1.</title>
        <authorList>
            <person name="Chen X."/>
        </authorList>
    </citation>
    <scope>NUCLEOTIDE SEQUENCE [LARGE SCALE GENOMIC DNA]</scope>
    <source>
        <strain evidence="3 4">10-1-1</strain>
    </source>
</reference>
<evidence type="ECO:0000313" key="3">
    <source>
        <dbReference type="EMBL" id="OEJ22443.1"/>
    </source>
</evidence>
<dbReference type="Pfam" id="PF09250">
    <property type="entry name" value="Prim-Pol"/>
    <property type="match status" value="1"/>
</dbReference>
<dbReference type="SUPFAM" id="SSF56747">
    <property type="entry name" value="Prim-pol domain"/>
    <property type="match status" value="1"/>
</dbReference>
<evidence type="ECO:0000256" key="1">
    <source>
        <dbReference type="SAM" id="MobiDB-lite"/>
    </source>
</evidence>
<dbReference type="Proteomes" id="UP000095705">
    <property type="component" value="Unassembled WGS sequence"/>
</dbReference>
<comment type="caution">
    <text evidence="3">The sequence shown here is derived from an EMBL/GenBank/DDBJ whole genome shotgun (WGS) entry which is preliminary data.</text>
</comment>
<accession>A0A1E5P063</accession>
<gene>
    <name evidence="3" type="ORF">BGK67_33425</name>
</gene>
<protein>
    <submittedName>
        <fullName evidence="3">DNA primase</fullName>
    </submittedName>
</protein>
<sequence length="347" mass="36553">MATWMAARGYPVHPLAPGTKTPAPNCPDCRGSLHAPQDCPCPAQGRWCHGFHAATTDLRTLRQWWQAEPGFGIGVSCGPAGLVVIDVDAHTATLPDRQRLLPGIPIDDRVDLTGLQSGFDTLALLAAYRSRPNPCEDTSTLRVRTPSGGMHIWYRAPRGGPGFRCSSGSSSKVALAWQVDVRAVGGYIVAPTTRTAAGVYEPLPGARVPAALPLWLAAELSRTGHTVETAPAAPVAPAGAPVRASEGPSRARRPRGAGRRVLGSLLDEVRACGASPEGTAFSEKLNRAAFTAGGLVAAGHLTAGECRDLLLEAADHARPHQPRRNVLIVEAGLRAGSDRPIHPKERP</sequence>
<dbReference type="SMART" id="SM00943">
    <property type="entry name" value="Prim-Pol"/>
    <property type="match status" value="1"/>
</dbReference>
<feature type="region of interest" description="Disordered" evidence="1">
    <location>
        <begin position="233"/>
        <end position="255"/>
    </location>
</feature>
<dbReference type="STRING" id="36818.BGK67_33425"/>
<feature type="compositionally biased region" description="Low complexity" evidence="1">
    <location>
        <begin position="233"/>
        <end position="248"/>
    </location>
</feature>
<feature type="domain" description="DNA primase/polymerase bifunctional N-terminal" evidence="2">
    <location>
        <begin position="2"/>
        <end position="216"/>
    </location>
</feature>
<dbReference type="InterPro" id="IPR015330">
    <property type="entry name" value="DNA_primase/pol_bifunc_N"/>
</dbReference>